<evidence type="ECO:0000313" key="13">
    <source>
        <dbReference type="Proteomes" id="UP000624041"/>
    </source>
</evidence>
<dbReference type="GO" id="GO:0030267">
    <property type="term" value="F:glyoxylate reductase (NADPH) activity"/>
    <property type="evidence" value="ECO:0007669"/>
    <property type="project" value="UniProtKB-EC"/>
</dbReference>
<protein>
    <recommendedName>
        <fullName evidence="8">Glyoxylate/hydroxypyruvate reductase B</fullName>
        <ecNumber evidence="6">1.1.1.79</ecNumber>
        <ecNumber evidence="7">1.1.1.81</ecNumber>
    </recommendedName>
</protein>
<dbReference type="Pfam" id="PF00389">
    <property type="entry name" value="2-Hacid_dh"/>
    <property type="match status" value="1"/>
</dbReference>
<evidence type="ECO:0000259" key="10">
    <source>
        <dbReference type="Pfam" id="PF00389"/>
    </source>
</evidence>
<dbReference type="Pfam" id="PF02826">
    <property type="entry name" value="2-Hacid_dh_C"/>
    <property type="match status" value="1"/>
</dbReference>
<dbReference type="CDD" id="cd05301">
    <property type="entry name" value="GDH"/>
    <property type="match status" value="1"/>
</dbReference>
<dbReference type="InterPro" id="IPR029752">
    <property type="entry name" value="D-isomer_DH_CS1"/>
</dbReference>
<comment type="catalytic activity">
    <reaction evidence="3">
        <text>(R)-glycerate + NADP(+) = 3-hydroxypyruvate + NADPH + H(+)</text>
        <dbReference type="Rhea" id="RHEA:18657"/>
        <dbReference type="ChEBI" id="CHEBI:15378"/>
        <dbReference type="ChEBI" id="CHEBI:16659"/>
        <dbReference type="ChEBI" id="CHEBI:17180"/>
        <dbReference type="ChEBI" id="CHEBI:57783"/>
        <dbReference type="ChEBI" id="CHEBI:58349"/>
        <dbReference type="EC" id="1.1.1.81"/>
    </reaction>
</comment>
<comment type="similarity">
    <text evidence="5">Belongs to the D-isomer specific 2-hydroxyacid dehydrogenase family. GhrB subfamily.</text>
</comment>
<dbReference type="SUPFAM" id="SSF52283">
    <property type="entry name" value="Formate/glycerate dehydrogenase catalytic domain-like"/>
    <property type="match status" value="1"/>
</dbReference>
<feature type="domain" description="D-isomer specific 2-hydroxyacid dehydrogenase catalytic" evidence="10">
    <location>
        <begin position="7"/>
        <end position="321"/>
    </location>
</feature>
<dbReference type="InterPro" id="IPR036291">
    <property type="entry name" value="NAD(P)-bd_dom_sf"/>
</dbReference>
<evidence type="ECO:0000256" key="6">
    <source>
        <dbReference type="ARBA" id="ARBA00066661"/>
    </source>
</evidence>
<evidence type="ECO:0000256" key="7">
    <source>
        <dbReference type="ARBA" id="ARBA00066674"/>
    </source>
</evidence>
<organism evidence="12 13">
    <name type="scientific">Oceanobacillus indicireducens</name>
    <dbReference type="NCBI Taxonomy" id="1004261"/>
    <lineage>
        <taxon>Bacteria</taxon>
        <taxon>Bacillati</taxon>
        <taxon>Bacillota</taxon>
        <taxon>Bacilli</taxon>
        <taxon>Bacillales</taxon>
        <taxon>Bacillaceae</taxon>
        <taxon>Oceanobacillus</taxon>
    </lineage>
</organism>
<evidence type="ECO:0000256" key="1">
    <source>
        <dbReference type="ARBA" id="ARBA00023002"/>
    </source>
</evidence>
<evidence type="ECO:0000256" key="2">
    <source>
        <dbReference type="ARBA" id="ARBA00051801"/>
    </source>
</evidence>
<dbReference type="SUPFAM" id="SSF51735">
    <property type="entry name" value="NAD(P)-binding Rossmann-fold domains"/>
    <property type="match status" value="1"/>
</dbReference>
<reference evidence="12" key="2">
    <citation type="submission" date="2020-09" db="EMBL/GenBank/DDBJ databases">
        <authorList>
            <person name="Sun Q."/>
            <person name="Ohkuma M."/>
        </authorList>
    </citation>
    <scope>NUCLEOTIDE SEQUENCE</scope>
    <source>
        <strain evidence="12">JCM 17251</strain>
    </source>
</reference>
<evidence type="ECO:0000259" key="11">
    <source>
        <dbReference type="Pfam" id="PF02826"/>
    </source>
</evidence>
<dbReference type="InterPro" id="IPR006140">
    <property type="entry name" value="D-isomer_DH_NAD-bd"/>
</dbReference>
<dbReference type="AlphaFoldDB" id="A0A917Y0Y4"/>
<dbReference type="PANTHER" id="PTHR10996">
    <property type="entry name" value="2-HYDROXYACID DEHYDROGENASE-RELATED"/>
    <property type="match status" value="1"/>
</dbReference>
<feature type="domain" description="D-isomer specific 2-hydroxyacid dehydrogenase NAD-binding" evidence="11">
    <location>
        <begin position="110"/>
        <end position="289"/>
    </location>
</feature>
<dbReference type="FunFam" id="3.40.50.720:FF:000026">
    <property type="entry name" value="Glyoxylate/hydroxypyruvate reductase B"/>
    <property type="match status" value="1"/>
</dbReference>
<evidence type="ECO:0000256" key="3">
    <source>
        <dbReference type="ARBA" id="ARBA00052239"/>
    </source>
</evidence>
<dbReference type="Gene3D" id="3.40.50.720">
    <property type="entry name" value="NAD(P)-binding Rossmann-like Domain"/>
    <property type="match status" value="2"/>
</dbReference>
<proteinExistence type="inferred from homology"/>
<gene>
    <name evidence="12" type="ORF">GCM10007971_28550</name>
</gene>
<dbReference type="InterPro" id="IPR006139">
    <property type="entry name" value="D-isomer_2_OHA_DH_cat_dom"/>
</dbReference>
<keyword evidence="1 9" id="KW-0560">Oxidoreductase</keyword>
<evidence type="ECO:0000256" key="8">
    <source>
        <dbReference type="ARBA" id="ARBA00073362"/>
    </source>
</evidence>
<dbReference type="GO" id="GO:0005829">
    <property type="term" value="C:cytosol"/>
    <property type="evidence" value="ECO:0007669"/>
    <property type="project" value="TreeGrafter"/>
</dbReference>
<comment type="catalytic activity">
    <reaction evidence="4">
        <text>glycolate + NADP(+) = glyoxylate + NADPH + H(+)</text>
        <dbReference type="Rhea" id="RHEA:10992"/>
        <dbReference type="ChEBI" id="CHEBI:15378"/>
        <dbReference type="ChEBI" id="CHEBI:29805"/>
        <dbReference type="ChEBI" id="CHEBI:36655"/>
        <dbReference type="ChEBI" id="CHEBI:57783"/>
        <dbReference type="ChEBI" id="CHEBI:58349"/>
        <dbReference type="EC" id="1.1.1.79"/>
    </reaction>
</comment>
<dbReference type="GO" id="GO:0016618">
    <property type="term" value="F:hydroxypyruvate reductase [NAD(P)H] activity"/>
    <property type="evidence" value="ECO:0007669"/>
    <property type="project" value="UniProtKB-EC"/>
</dbReference>
<dbReference type="InterPro" id="IPR050223">
    <property type="entry name" value="D-isomer_2-hydroxyacid_DH"/>
</dbReference>
<dbReference type="GO" id="GO:0051287">
    <property type="term" value="F:NAD binding"/>
    <property type="evidence" value="ECO:0007669"/>
    <property type="project" value="InterPro"/>
</dbReference>
<sequence length="328" mass="36662">MHMKKKVIVYDRIEEPVLSALQEEFDVRIFKERDAHDNPEFLSFLQETEGVIGLGFPGQSDILDKAPNLKIISNVSVGYNNLDTEELTKRNIMGTNTPDVLTDTVADMAMGLMLSTARRMPELDQYVKQGKWKEAVTTELFGVDVHHKKLGIIGMGRIGKAIAQRAHLGFNMDILYHSRTPKPDAEERFNATYMNLESLLRNSDYICLITPLTDETRGMIGKKEFQLMKRSAIFINVSRGSTVVEADLIEALKNKEIAAAGLDVYVQEPVNPDNELLKMKNVVTLPHIGSATAETEHKMAALAAENLRAGLNGEKPGNLVNPEVWKKE</sequence>
<reference evidence="12" key="1">
    <citation type="journal article" date="2014" name="Int. J. Syst. Evol. Microbiol.">
        <title>Complete genome sequence of Corynebacterium casei LMG S-19264T (=DSM 44701T), isolated from a smear-ripened cheese.</title>
        <authorList>
            <consortium name="US DOE Joint Genome Institute (JGI-PGF)"/>
            <person name="Walter F."/>
            <person name="Albersmeier A."/>
            <person name="Kalinowski J."/>
            <person name="Ruckert C."/>
        </authorList>
    </citation>
    <scope>NUCLEOTIDE SEQUENCE</scope>
    <source>
        <strain evidence="12">JCM 17251</strain>
    </source>
</reference>
<dbReference type="EC" id="1.1.1.81" evidence="7"/>
<keyword evidence="13" id="KW-1185">Reference proteome</keyword>
<accession>A0A917Y0Y4</accession>
<dbReference type="EC" id="1.1.1.79" evidence="6"/>
<dbReference type="PANTHER" id="PTHR10996:SF283">
    <property type="entry name" value="GLYOXYLATE_HYDROXYPYRUVATE REDUCTASE B"/>
    <property type="match status" value="1"/>
</dbReference>
<comment type="caution">
    <text evidence="12">The sequence shown here is derived from an EMBL/GenBank/DDBJ whole genome shotgun (WGS) entry which is preliminary data.</text>
</comment>
<evidence type="ECO:0000256" key="5">
    <source>
        <dbReference type="ARBA" id="ARBA00061278"/>
    </source>
</evidence>
<dbReference type="Proteomes" id="UP000624041">
    <property type="component" value="Unassembled WGS sequence"/>
</dbReference>
<dbReference type="PROSITE" id="PS00065">
    <property type="entry name" value="D_2_HYDROXYACID_DH_1"/>
    <property type="match status" value="1"/>
</dbReference>
<dbReference type="EMBL" id="BMOS01000023">
    <property type="protein sequence ID" value="GGN62531.1"/>
    <property type="molecule type" value="Genomic_DNA"/>
</dbReference>
<evidence type="ECO:0000256" key="9">
    <source>
        <dbReference type="RuleBase" id="RU003719"/>
    </source>
</evidence>
<name>A0A917Y0Y4_9BACI</name>
<evidence type="ECO:0000313" key="12">
    <source>
        <dbReference type="EMBL" id="GGN62531.1"/>
    </source>
</evidence>
<evidence type="ECO:0000256" key="4">
    <source>
        <dbReference type="ARBA" id="ARBA00052769"/>
    </source>
</evidence>
<comment type="catalytic activity">
    <reaction evidence="2">
        <text>(R)-glycerate + NAD(+) = 3-hydroxypyruvate + NADH + H(+)</text>
        <dbReference type="Rhea" id="RHEA:17905"/>
        <dbReference type="ChEBI" id="CHEBI:15378"/>
        <dbReference type="ChEBI" id="CHEBI:16659"/>
        <dbReference type="ChEBI" id="CHEBI:17180"/>
        <dbReference type="ChEBI" id="CHEBI:57540"/>
        <dbReference type="ChEBI" id="CHEBI:57945"/>
        <dbReference type="EC" id="1.1.1.81"/>
    </reaction>
</comment>